<dbReference type="Pfam" id="PF03358">
    <property type="entry name" value="FMN_red"/>
    <property type="match status" value="1"/>
</dbReference>
<dbReference type="Proteomes" id="UP000183995">
    <property type="component" value="Unassembled WGS sequence"/>
</dbReference>
<name>A0A1M5YXT8_9FIRM</name>
<organism evidence="2 3">
    <name type="scientific">Sporobacter termitidis DSM 10068</name>
    <dbReference type="NCBI Taxonomy" id="1123282"/>
    <lineage>
        <taxon>Bacteria</taxon>
        <taxon>Bacillati</taxon>
        <taxon>Bacillota</taxon>
        <taxon>Clostridia</taxon>
        <taxon>Eubacteriales</taxon>
        <taxon>Oscillospiraceae</taxon>
        <taxon>Sporobacter</taxon>
    </lineage>
</organism>
<dbReference type="RefSeq" id="WP_073080595.1">
    <property type="nucleotide sequence ID" value="NZ_FQXV01000011.1"/>
</dbReference>
<dbReference type="Gene3D" id="3.40.50.360">
    <property type="match status" value="1"/>
</dbReference>
<keyword evidence="3" id="KW-1185">Reference proteome</keyword>
<dbReference type="SUPFAM" id="SSF52218">
    <property type="entry name" value="Flavoproteins"/>
    <property type="match status" value="1"/>
</dbReference>
<dbReference type="PANTHER" id="PTHR43741">
    <property type="entry name" value="FMN-DEPENDENT NADH-AZOREDUCTASE 1"/>
    <property type="match status" value="1"/>
</dbReference>
<sequence length="236" mass="26738">MKITVINGSMRHGSTWHCMEAVRQELGKYDTVQMTEFFLPGDMPYFCSGCYSCFYNGESTCPHASATEPIARAILEADLVVLLSPVYGFDVSGQMKALIDHLCYMWMSHRPDPRMFNKIGLTITTTAGAGLAHTTKTLRNSLTFWGVKKTFSLKYRAAATKWDEVPAKKQIKIRRDAARSAARIARAVKNVKKLPNPLFRSFMFKMMAGAQKKNDWNPVDRKHWESQGWLSGARPF</sequence>
<protein>
    <submittedName>
        <fullName evidence="2">NADPH-dependent FMN reductase</fullName>
    </submittedName>
</protein>
<dbReference type="InterPro" id="IPR029039">
    <property type="entry name" value="Flavoprotein-like_sf"/>
</dbReference>
<dbReference type="InterPro" id="IPR005025">
    <property type="entry name" value="FMN_Rdtase-like_dom"/>
</dbReference>
<dbReference type="AlphaFoldDB" id="A0A1M5YXT8"/>
<accession>A0A1M5YXT8</accession>
<reference evidence="2 3" key="1">
    <citation type="submission" date="2016-11" db="EMBL/GenBank/DDBJ databases">
        <authorList>
            <person name="Jaros S."/>
            <person name="Januszkiewicz K."/>
            <person name="Wedrychowicz H."/>
        </authorList>
    </citation>
    <scope>NUCLEOTIDE SEQUENCE [LARGE SCALE GENOMIC DNA]</scope>
    <source>
        <strain evidence="2 3">DSM 10068</strain>
    </source>
</reference>
<proteinExistence type="predicted"/>
<dbReference type="InterPro" id="IPR050104">
    <property type="entry name" value="FMN-dep_NADH:Q_OxRdtase_AzoR1"/>
</dbReference>
<dbReference type="STRING" id="1123282.SAMN02745823_02983"/>
<dbReference type="EMBL" id="FQXV01000011">
    <property type="protein sequence ID" value="SHI16879.1"/>
    <property type="molecule type" value="Genomic_DNA"/>
</dbReference>
<feature type="domain" description="NADPH-dependent FMN reductase-like" evidence="1">
    <location>
        <begin position="1"/>
        <end position="146"/>
    </location>
</feature>
<evidence type="ECO:0000313" key="2">
    <source>
        <dbReference type="EMBL" id="SHI16879.1"/>
    </source>
</evidence>
<dbReference type="PANTHER" id="PTHR43741:SF4">
    <property type="entry name" value="FMN-DEPENDENT NADH:QUINONE OXIDOREDUCTASE"/>
    <property type="match status" value="1"/>
</dbReference>
<dbReference type="OrthoDB" id="3789967at2"/>
<evidence type="ECO:0000259" key="1">
    <source>
        <dbReference type="Pfam" id="PF03358"/>
    </source>
</evidence>
<gene>
    <name evidence="2" type="ORF">SAMN02745823_02983</name>
</gene>
<evidence type="ECO:0000313" key="3">
    <source>
        <dbReference type="Proteomes" id="UP000183995"/>
    </source>
</evidence>
<dbReference type="GO" id="GO:0016491">
    <property type="term" value="F:oxidoreductase activity"/>
    <property type="evidence" value="ECO:0007669"/>
    <property type="project" value="InterPro"/>
</dbReference>